<dbReference type="KEGG" id="saux:SAI6T6_1008240"/>
<accession>A0A7U7EY16</accession>
<dbReference type="KEGG" id="sauk:SAI3T3_1008270"/>
<dbReference type="Pfam" id="PF02876">
    <property type="entry name" value="Stap_Strp_tox_C"/>
    <property type="match status" value="1"/>
</dbReference>
<dbReference type="KEGG" id="sauy:SAI8T7_1008270"/>
<dbReference type="KEGG" id="sauv:SAI7S6_1008270"/>
<dbReference type="Proteomes" id="UP000032744">
    <property type="component" value="Chromosome"/>
</dbReference>
<dbReference type="SUPFAM" id="SSF54334">
    <property type="entry name" value="Superantigen toxins, C-terminal domain"/>
    <property type="match status" value="1"/>
</dbReference>
<dbReference type="PROSITE" id="PS00278">
    <property type="entry name" value="STAPH_STREP_TOXIN_2"/>
    <property type="match status" value="1"/>
</dbReference>
<dbReference type="InterPro" id="IPR006123">
    <property type="entry name" value="Toxin_b-grasp_Staph/Strep"/>
</dbReference>
<comment type="similarity">
    <text evidence="1">Belongs to the staphylococcal/streptococcal toxin family.</text>
</comment>
<dbReference type="InterPro" id="IPR016091">
    <property type="entry name" value="SuperAg_toxin_C"/>
</dbReference>
<evidence type="ECO:0000313" key="3">
    <source>
        <dbReference type="EMBL" id="CCJ22574.1"/>
    </source>
</evidence>
<dbReference type="KEGG" id="sauj:SAI2T2_1008280"/>
<dbReference type="KEGG" id="saut:SAI1T1_2008260"/>
<dbReference type="Gene3D" id="2.40.50.110">
    <property type="match status" value="1"/>
</dbReference>
<gene>
    <name evidence="3" type="ORF">SAI7S6_1008270</name>
</gene>
<dbReference type="KEGG" id="sauq:SAI4T8_1008260"/>
<sequence>MELIKIIANTILTSLTFKFLIPRIMIPLKGDVLMSKNITKNIILTTTLLLLGTVLPQNQKPVFSFYSEAKAYSIGQDETNINELIKYYTQPHFSFSNKWLYQYDNENIYVELKRYSWSAHISLWGAESWGNINQLKDRYVDVFGLKDKDTDQLWWSYRETFTGGVTPAAKPSDKTYNLFVQYKDKLQTIIGAHKIYQGNKPVLTLKEIDFRAREALIKNKILYTENRNKGKLKITGGGNNYTIDLSKRLHSDLANVYVKNPNKITVDVLFD</sequence>
<dbReference type="AlphaFoldDB" id="A0A7U7EY16"/>
<dbReference type="EMBL" id="HE579071">
    <property type="protein sequence ID" value="CCJ22574.1"/>
    <property type="molecule type" value="Genomic_DNA"/>
</dbReference>
<dbReference type="KEGG" id="sauw:SAI5S5_1008230"/>
<dbReference type="InterPro" id="IPR006126">
    <property type="entry name" value="Staph/Strept_toxin_CS"/>
</dbReference>
<evidence type="ECO:0000256" key="1">
    <source>
        <dbReference type="ARBA" id="ARBA00008401"/>
    </source>
</evidence>
<evidence type="ECO:0000259" key="2">
    <source>
        <dbReference type="Pfam" id="PF02876"/>
    </source>
</evidence>
<feature type="domain" description="Staphylococcal/Streptococcal toxin beta-grasp" evidence="2">
    <location>
        <begin position="175"/>
        <end position="268"/>
    </location>
</feature>
<reference evidence="3 4" key="1">
    <citation type="journal article" date="2012" name="PLoS ONE">
        <title>Short term evolution of a highly transmissible methicillin-resistant Staphylococcus aureus clone (ST228) in a tertiary care hospital.</title>
        <authorList>
            <person name="Vogel V."/>
            <person name="Falquet L."/>
            <person name="Calderon-Copete S.P."/>
            <person name="Basset P."/>
            <person name="Blanc D.S."/>
        </authorList>
    </citation>
    <scope>NUCLEOTIDE SEQUENCE [LARGE SCALE GENOMIC DNA]</scope>
    <source>
        <strain evidence="4">ST228/18412</strain>
    </source>
</reference>
<evidence type="ECO:0000313" key="4">
    <source>
        <dbReference type="Proteomes" id="UP000032744"/>
    </source>
</evidence>
<dbReference type="NCBIfam" id="NF009890">
    <property type="entry name" value="PRK13350.1"/>
    <property type="match status" value="1"/>
</dbReference>
<organism evidence="3 4">
    <name type="scientific">Staphylococcus aureus subsp. aureus ST228</name>
    <dbReference type="NCBI Taxonomy" id="1074919"/>
    <lineage>
        <taxon>Bacteria</taxon>
        <taxon>Bacillati</taxon>
        <taxon>Bacillota</taxon>
        <taxon>Bacilli</taxon>
        <taxon>Bacillales</taxon>
        <taxon>Staphylococcaceae</taxon>
        <taxon>Staphylococcus</taxon>
    </lineage>
</organism>
<dbReference type="GO" id="GO:0005576">
    <property type="term" value="C:extracellular region"/>
    <property type="evidence" value="ECO:0007669"/>
    <property type="project" value="InterPro"/>
</dbReference>
<proteinExistence type="inferred from homology"/>
<dbReference type="Gene3D" id="3.10.20.120">
    <property type="match status" value="1"/>
</dbReference>
<name>A0A7U7EY16_STAAU</name>
<protein>
    <submittedName>
        <fullName evidence="3">Superantigen-like protein</fullName>
    </submittedName>
</protein>